<dbReference type="GO" id="GO:0004852">
    <property type="term" value="F:uroporphyrinogen-III synthase activity"/>
    <property type="evidence" value="ECO:0007669"/>
    <property type="project" value="EnsemblFungi"/>
</dbReference>
<dbReference type="Pfam" id="PF02602">
    <property type="entry name" value="HEM4"/>
    <property type="match status" value="1"/>
</dbReference>
<reference evidence="3" key="1">
    <citation type="submission" date="2016-05" db="EMBL/GenBank/DDBJ databases">
        <title>Comparative genomics of biotechnologically important yeasts.</title>
        <authorList>
            <consortium name="DOE Joint Genome Institute"/>
            <person name="Riley R."/>
            <person name="Haridas S."/>
            <person name="Wolfe K.H."/>
            <person name="Lopes M.R."/>
            <person name="Hittinger C.T."/>
            <person name="Goker M."/>
            <person name="Salamov A."/>
            <person name="Wisecaver J."/>
            <person name="Long T.M."/>
            <person name="Aerts A.L."/>
            <person name="Barry K."/>
            <person name="Choi C."/>
            <person name="Clum A."/>
            <person name="Coughlan A.Y."/>
            <person name="Deshpande S."/>
            <person name="Douglass A.P."/>
            <person name="Hanson S.J."/>
            <person name="Klenk H.-P."/>
            <person name="Labutti K."/>
            <person name="Lapidus A."/>
            <person name="Lindquist E."/>
            <person name="Lipzen A."/>
            <person name="Meier-Kolthoff J.P."/>
            <person name="Ohm R.A."/>
            <person name="Otillar R.P."/>
            <person name="Pangilinan J."/>
            <person name="Peng Y."/>
            <person name="Rokas A."/>
            <person name="Rosa C.A."/>
            <person name="Scheuner C."/>
            <person name="Sibirny A.A."/>
            <person name="Slot J.C."/>
            <person name="Stielow J.B."/>
            <person name="Sun H."/>
            <person name="Kurtzman C.P."/>
            <person name="Blackwell M."/>
            <person name="Grigoriev I.V."/>
            <person name="Jeffries T.W."/>
        </authorList>
    </citation>
    <scope>NUCLEOTIDE SEQUENCE [LARGE SCALE GENOMIC DNA]</scope>
    <source>
        <strain evidence="3">DSM 1968</strain>
    </source>
</reference>
<dbReference type="GO" id="GO:0006780">
    <property type="term" value="P:uroporphyrinogen III biosynthetic process"/>
    <property type="evidence" value="ECO:0007669"/>
    <property type="project" value="InterPro"/>
</dbReference>
<dbReference type="STRING" id="1344418.A0A1D2VC22"/>
<gene>
    <name evidence="2" type="ORF">ASCRUDRAFT_37797</name>
</gene>
<dbReference type="UniPathway" id="UPA00251">
    <property type="reaction ID" value="UER00320"/>
</dbReference>
<dbReference type="EMBL" id="KV454487">
    <property type="protein sequence ID" value="ODV59186.1"/>
    <property type="molecule type" value="Genomic_DNA"/>
</dbReference>
<dbReference type="GeneID" id="30964434"/>
<dbReference type="CDD" id="cd06578">
    <property type="entry name" value="HemD"/>
    <property type="match status" value="1"/>
</dbReference>
<evidence type="ECO:0000313" key="2">
    <source>
        <dbReference type="EMBL" id="ODV59186.1"/>
    </source>
</evidence>
<sequence length="275" mass="31322">MASTFLLLKNKTVARDKYQLLFEQYFCPRSVGFLPLIQHVYIANDCLWSYLLCDDFLAGALAIVITSQRAVEAIHEAIATHSLSYDSRLETVFNKTVYAVGPATAELLHTCGFKNIKGGYDAGNSDVLSDIVIDNESLRSDYKEKNVVFFTGEKRKDILPKKLRKFGFNLIEYVVYKTIPISPENTSREFNHYVDCNINHSHPNTDHWFIFFSPQGVSEILDYLKNNQNKNFKIASIGPTTQMFLLQNGILPHVIAPKPEPVSLCQSIQEYIRNQ</sequence>
<accession>A0A1D2VC22</accession>
<dbReference type="GO" id="GO:0005829">
    <property type="term" value="C:cytosol"/>
    <property type="evidence" value="ECO:0007669"/>
    <property type="project" value="TreeGrafter"/>
</dbReference>
<feature type="domain" description="Tetrapyrrole biosynthesis uroporphyrinogen III synthase" evidence="1">
    <location>
        <begin position="33"/>
        <end position="264"/>
    </location>
</feature>
<dbReference type="PANTHER" id="PTHR12390:SF0">
    <property type="entry name" value="UROPORPHYRINOGEN-III SYNTHASE"/>
    <property type="match status" value="1"/>
</dbReference>
<evidence type="ECO:0000259" key="1">
    <source>
        <dbReference type="Pfam" id="PF02602"/>
    </source>
</evidence>
<dbReference type="Proteomes" id="UP000095038">
    <property type="component" value="Unassembled WGS sequence"/>
</dbReference>
<dbReference type="PANTHER" id="PTHR12390">
    <property type="entry name" value="UROPORPHYRINOGEN III SYNTHASE"/>
    <property type="match status" value="1"/>
</dbReference>
<dbReference type="AlphaFoldDB" id="A0A1D2VC22"/>
<protein>
    <submittedName>
        <fullName evidence="2">Uroporphyrinogen III synthase</fullName>
    </submittedName>
</protein>
<organism evidence="2 3">
    <name type="scientific">Ascoidea rubescens DSM 1968</name>
    <dbReference type="NCBI Taxonomy" id="1344418"/>
    <lineage>
        <taxon>Eukaryota</taxon>
        <taxon>Fungi</taxon>
        <taxon>Dikarya</taxon>
        <taxon>Ascomycota</taxon>
        <taxon>Saccharomycotina</taxon>
        <taxon>Saccharomycetes</taxon>
        <taxon>Ascoideaceae</taxon>
        <taxon>Ascoidea</taxon>
    </lineage>
</organism>
<dbReference type="Gene3D" id="3.40.50.10090">
    <property type="match status" value="2"/>
</dbReference>
<name>A0A1D2VC22_9ASCO</name>
<dbReference type="InterPro" id="IPR036108">
    <property type="entry name" value="4pyrrol_syn_uPrphyn_synt_sf"/>
</dbReference>
<dbReference type="GO" id="GO:0006782">
    <property type="term" value="P:protoporphyrinogen IX biosynthetic process"/>
    <property type="evidence" value="ECO:0007669"/>
    <property type="project" value="UniProtKB-UniPathway"/>
</dbReference>
<dbReference type="InParanoid" id="A0A1D2VC22"/>
<dbReference type="FunCoup" id="A0A1D2VC22">
    <property type="interactions" value="121"/>
</dbReference>
<evidence type="ECO:0000313" key="3">
    <source>
        <dbReference type="Proteomes" id="UP000095038"/>
    </source>
</evidence>
<dbReference type="SUPFAM" id="SSF69618">
    <property type="entry name" value="HemD-like"/>
    <property type="match status" value="1"/>
</dbReference>
<keyword evidence="3" id="KW-1185">Reference proteome</keyword>
<dbReference type="InterPro" id="IPR039793">
    <property type="entry name" value="UROS/Hem4"/>
</dbReference>
<proteinExistence type="predicted"/>
<dbReference type="OrthoDB" id="5595751at2759"/>
<dbReference type="RefSeq" id="XP_020045493.1">
    <property type="nucleotide sequence ID" value="XM_020190798.1"/>
</dbReference>
<dbReference type="InterPro" id="IPR003754">
    <property type="entry name" value="4pyrrol_synth_uPrphyn_synth"/>
</dbReference>